<dbReference type="Proteomes" id="UP000002852">
    <property type="component" value="Unassembled WGS sequence"/>
</dbReference>
<dbReference type="AlphaFoldDB" id="A0A3B5RF13"/>
<dbReference type="GeneID" id="102236573"/>
<proteinExistence type="predicted"/>
<dbReference type="GO" id="GO:0016604">
    <property type="term" value="C:nuclear body"/>
    <property type="evidence" value="ECO:0007669"/>
    <property type="project" value="TreeGrafter"/>
</dbReference>
<organism evidence="2 3">
    <name type="scientific">Xiphophorus maculatus</name>
    <name type="common">Southern platyfish</name>
    <name type="synonym">Platypoecilus maculatus</name>
    <dbReference type="NCBI Taxonomy" id="8083"/>
    <lineage>
        <taxon>Eukaryota</taxon>
        <taxon>Metazoa</taxon>
        <taxon>Chordata</taxon>
        <taxon>Craniata</taxon>
        <taxon>Vertebrata</taxon>
        <taxon>Euteleostomi</taxon>
        <taxon>Actinopterygii</taxon>
        <taxon>Neopterygii</taxon>
        <taxon>Teleostei</taxon>
        <taxon>Neoteleostei</taxon>
        <taxon>Acanthomorphata</taxon>
        <taxon>Ovalentaria</taxon>
        <taxon>Atherinomorphae</taxon>
        <taxon>Cyprinodontiformes</taxon>
        <taxon>Poeciliidae</taxon>
        <taxon>Poeciliinae</taxon>
        <taxon>Xiphophorus</taxon>
    </lineage>
</organism>
<evidence type="ECO:0000256" key="1">
    <source>
        <dbReference type="SAM" id="MobiDB-lite"/>
    </source>
</evidence>
<evidence type="ECO:0000313" key="3">
    <source>
        <dbReference type="Proteomes" id="UP000002852"/>
    </source>
</evidence>
<dbReference type="KEGG" id="xma:102236573"/>
<dbReference type="Ensembl" id="ENSXMAT00000031299.1">
    <property type="protein sequence ID" value="ENSXMAP00000034313.1"/>
    <property type="gene ID" value="ENSXMAG00000027683.1"/>
</dbReference>
<feature type="region of interest" description="Disordered" evidence="1">
    <location>
        <begin position="397"/>
        <end position="440"/>
    </location>
</feature>
<reference evidence="3" key="2">
    <citation type="journal article" date="2013" name="Nat. Genet.">
        <title>The genome of the platyfish, Xiphophorus maculatus, provides insights into evolutionary adaptation and several complex traits.</title>
        <authorList>
            <person name="Schartl M."/>
            <person name="Walter R.B."/>
            <person name="Shen Y."/>
            <person name="Garcia T."/>
            <person name="Catchen J."/>
            <person name="Amores A."/>
            <person name="Braasch I."/>
            <person name="Chalopin D."/>
            <person name="Volff J.N."/>
            <person name="Lesch K.P."/>
            <person name="Bisazza A."/>
            <person name="Minx P."/>
            <person name="Hillier L."/>
            <person name="Wilson R.K."/>
            <person name="Fuerstenberg S."/>
            <person name="Boore J."/>
            <person name="Searle S."/>
            <person name="Postlethwait J.H."/>
            <person name="Warren W.C."/>
        </authorList>
    </citation>
    <scope>NUCLEOTIDE SEQUENCE [LARGE SCALE GENOMIC DNA]</scope>
    <source>
        <strain evidence="3">JP 163 A</strain>
    </source>
</reference>
<dbReference type="GeneTree" id="ENSGT00390000017407"/>
<sequence length="463" mass="49621">MKPPPRNRTKRQLSCWTETPESRRKAACKWGRPELKKLLKALQALSQTTGGLQEIDYAVLKKHIPTRSISEISAMVDSLKNKTISSARFQLQMKNWEEKQFRRPIEEWTHMASTLAGTLEKVISAAFSQMLVVSSTEPCTLRNCDPKQDPRPAVGPVPCMPVKGERPSALLLMAPAPARSGSRRLPAPSQAVRGQTRKILPRLKQPAVPSAAAASTSTSLTGCPDPAAPLLSETLPAFVSSGSLKPLAPAASGLSSVSAAAQSAVSLCLPVSSFSSPHSTVPLSHAAAELPATFLQSSKHAAVDDPKTVGVNFAVDFEKIYKFLSVVQNPSEDYNLTPMESAIVLDLLMSLPEELHYLDCKNLQKHLIQMYQSLSAPVCSMPAKQLMSKLQNARRVERGPAAAAAPAPAAAADLSQEAEAAGAAHRGATSSGQSEDADMADFLPPLNPFLVPLSLLMRKQSSE</sequence>
<dbReference type="PANTHER" id="PTHR15132:SF1">
    <property type="entry name" value="SNRNA-ACTIVATING PROTEIN COMPLEX SUBUNIT 2"/>
    <property type="match status" value="1"/>
</dbReference>
<dbReference type="InterPro" id="IPR021281">
    <property type="entry name" value="SNAPC2"/>
</dbReference>
<name>A0A3B5RF13_XIPMA</name>
<feature type="compositionally biased region" description="Basic residues" evidence="1">
    <location>
        <begin position="1"/>
        <end position="11"/>
    </location>
</feature>
<reference evidence="2" key="3">
    <citation type="submission" date="2025-05" db="UniProtKB">
        <authorList>
            <consortium name="Ensembl"/>
        </authorList>
    </citation>
    <scope>IDENTIFICATION</scope>
    <source>
        <strain evidence="2">JP 163 A</strain>
    </source>
</reference>
<feature type="region of interest" description="Disordered" evidence="1">
    <location>
        <begin position="1"/>
        <end position="22"/>
    </location>
</feature>
<feature type="compositionally biased region" description="Low complexity" evidence="1">
    <location>
        <begin position="399"/>
        <end position="428"/>
    </location>
</feature>
<protein>
    <submittedName>
        <fullName evidence="2">Small nuclear RNA activating complex polypeptide 2</fullName>
    </submittedName>
</protein>
<reference evidence="3" key="1">
    <citation type="submission" date="2012-01" db="EMBL/GenBank/DDBJ databases">
        <authorList>
            <person name="Walter R."/>
            <person name="Schartl M."/>
            <person name="Warren W."/>
        </authorList>
    </citation>
    <scope>NUCLEOTIDE SEQUENCE [LARGE SCALE GENOMIC DNA]</scope>
    <source>
        <strain evidence="3">JP 163 A</strain>
    </source>
</reference>
<dbReference type="Pfam" id="PF11035">
    <property type="entry name" value="SNAPC2"/>
    <property type="match status" value="1"/>
</dbReference>
<dbReference type="GO" id="GO:0016251">
    <property type="term" value="F:RNA polymerase II general transcription initiation factor activity"/>
    <property type="evidence" value="ECO:0007669"/>
    <property type="project" value="InterPro"/>
</dbReference>
<dbReference type="CTD" id="6618"/>
<dbReference type="PANTHER" id="PTHR15132">
    <property type="entry name" value="SNRNA-ACTIVATING PROTEIN COMPLEX SUBUNIT 2"/>
    <property type="match status" value="1"/>
</dbReference>
<dbReference type="OrthoDB" id="5990578at2759"/>
<evidence type="ECO:0000313" key="2">
    <source>
        <dbReference type="Ensembl" id="ENSXMAP00000040726.1"/>
    </source>
</evidence>
<dbReference type="STRING" id="8083.ENSXMAP00000040726"/>
<keyword evidence="3" id="KW-1185">Reference proteome</keyword>
<dbReference type="GO" id="GO:0009301">
    <property type="term" value="P:snRNA transcription"/>
    <property type="evidence" value="ECO:0007669"/>
    <property type="project" value="InterPro"/>
</dbReference>
<dbReference type="RefSeq" id="XP_005800147.1">
    <property type="nucleotide sequence ID" value="XM_005800090.2"/>
</dbReference>
<accession>A0A3B5RF13</accession>
<dbReference type="OMA" id="APIEVWI"/>
<dbReference type="Ensembl" id="ENSXMAT00000025318.1">
    <property type="protein sequence ID" value="ENSXMAP00000040726.1"/>
    <property type="gene ID" value="ENSXMAG00000027683.1"/>
</dbReference>